<evidence type="ECO:0000313" key="2">
    <source>
        <dbReference type="EMBL" id="OGZ11611.1"/>
    </source>
</evidence>
<dbReference type="PANTHER" id="PTHR10859:SF91">
    <property type="entry name" value="DOLICHYL-PHOSPHATE BETA-GLUCOSYLTRANSFERASE"/>
    <property type="match status" value="1"/>
</dbReference>
<dbReference type="SUPFAM" id="SSF53448">
    <property type="entry name" value="Nucleotide-diphospho-sugar transferases"/>
    <property type="match status" value="1"/>
</dbReference>
<organism evidence="2 3">
    <name type="scientific">Candidatus Lloydbacteria bacterium RIFCSPHIGHO2_02_FULL_54_17</name>
    <dbReference type="NCBI Taxonomy" id="1798664"/>
    <lineage>
        <taxon>Bacteria</taxon>
        <taxon>Candidatus Lloydiibacteriota</taxon>
    </lineage>
</organism>
<name>A0A1G2DF77_9BACT</name>
<feature type="domain" description="Glycosyltransferase 2-like" evidence="1">
    <location>
        <begin position="5"/>
        <end position="155"/>
    </location>
</feature>
<dbReference type="AlphaFoldDB" id="A0A1G2DF77"/>
<evidence type="ECO:0000259" key="1">
    <source>
        <dbReference type="Pfam" id="PF00535"/>
    </source>
</evidence>
<accession>A0A1G2DF77</accession>
<dbReference type="GO" id="GO:0006487">
    <property type="term" value="P:protein N-linked glycosylation"/>
    <property type="evidence" value="ECO:0007669"/>
    <property type="project" value="TreeGrafter"/>
</dbReference>
<proteinExistence type="predicted"/>
<dbReference type="InterPro" id="IPR029044">
    <property type="entry name" value="Nucleotide-diphossugar_trans"/>
</dbReference>
<sequence length="246" mass="27220">MKFTLVIPAFNEAPVVVPTLTVLRDALTRERDLEWAIIVADNASTDGTGDAVARIGDARIRVLLIPAKGKGNAVRSAFLKADGDVVGFTDADLPVLPEEIVAAAKIVAEGAADVVAGSRLLPESVMPDREWWRTVSSRVFNRFARLVVGVSVGDTQCPLKVMNTKGRDILLATLESTWFFDLEFFALAERLLLRVREVPVTWNEHRYPARKSKLAPADTLRAVVAMFRIRRRLSAQVSRLKQKMLT</sequence>
<gene>
    <name evidence="2" type="ORF">A3C93_04330</name>
</gene>
<dbReference type="Gene3D" id="3.90.550.10">
    <property type="entry name" value="Spore Coat Polysaccharide Biosynthesis Protein SpsA, Chain A"/>
    <property type="match status" value="1"/>
</dbReference>
<evidence type="ECO:0000313" key="3">
    <source>
        <dbReference type="Proteomes" id="UP000178636"/>
    </source>
</evidence>
<dbReference type="InterPro" id="IPR001173">
    <property type="entry name" value="Glyco_trans_2-like"/>
</dbReference>
<comment type="caution">
    <text evidence="2">The sequence shown here is derived from an EMBL/GenBank/DDBJ whole genome shotgun (WGS) entry which is preliminary data.</text>
</comment>
<dbReference type="PANTHER" id="PTHR10859">
    <property type="entry name" value="GLYCOSYL TRANSFERASE"/>
    <property type="match status" value="1"/>
</dbReference>
<reference evidence="2 3" key="1">
    <citation type="journal article" date="2016" name="Nat. Commun.">
        <title>Thousands of microbial genomes shed light on interconnected biogeochemical processes in an aquifer system.</title>
        <authorList>
            <person name="Anantharaman K."/>
            <person name="Brown C.T."/>
            <person name="Hug L.A."/>
            <person name="Sharon I."/>
            <person name="Castelle C.J."/>
            <person name="Probst A.J."/>
            <person name="Thomas B.C."/>
            <person name="Singh A."/>
            <person name="Wilkins M.J."/>
            <person name="Karaoz U."/>
            <person name="Brodie E.L."/>
            <person name="Williams K.H."/>
            <person name="Hubbard S.S."/>
            <person name="Banfield J.F."/>
        </authorList>
    </citation>
    <scope>NUCLEOTIDE SEQUENCE [LARGE SCALE GENOMIC DNA]</scope>
</reference>
<dbReference type="Proteomes" id="UP000178636">
    <property type="component" value="Unassembled WGS sequence"/>
</dbReference>
<protein>
    <recommendedName>
        <fullName evidence="1">Glycosyltransferase 2-like domain-containing protein</fullName>
    </recommendedName>
</protein>
<dbReference type="EMBL" id="MHLO01000031">
    <property type="protein sequence ID" value="OGZ11611.1"/>
    <property type="molecule type" value="Genomic_DNA"/>
</dbReference>
<dbReference type="Pfam" id="PF00535">
    <property type="entry name" value="Glycos_transf_2"/>
    <property type="match status" value="1"/>
</dbReference>
<dbReference type="STRING" id="1798664.A3C93_04330"/>